<dbReference type="Proteomes" id="UP000019140">
    <property type="component" value="Unassembled WGS sequence"/>
</dbReference>
<evidence type="ECO:0000256" key="3">
    <source>
        <dbReference type="SAM" id="MobiDB-lite"/>
    </source>
</evidence>
<dbReference type="InterPro" id="IPR001867">
    <property type="entry name" value="OmpR/PhoB-type_DNA-bd"/>
</dbReference>
<dbReference type="InterPro" id="IPR036388">
    <property type="entry name" value="WH-like_DNA-bd_sf"/>
</dbReference>
<feature type="domain" description="Guanylate cyclase" evidence="4">
    <location>
        <begin position="167"/>
        <end position="298"/>
    </location>
</feature>
<dbReference type="CDD" id="cd07302">
    <property type="entry name" value="CHD"/>
    <property type="match status" value="1"/>
</dbReference>
<reference evidence="6 7" key="1">
    <citation type="journal article" date="2014" name="Nature">
        <title>An environmental bacterial taxon with a large and distinct metabolic repertoire.</title>
        <authorList>
            <person name="Wilson M.C."/>
            <person name="Mori T."/>
            <person name="Ruckert C."/>
            <person name="Uria A.R."/>
            <person name="Helf M.J."/>
            <person name="Takada K."/>
            <person name="Gernert C."/>
            <person name="Steffens U.A."/>
            <person name="Heycke N."/>
            <person name="Schmitt S."/>
            <person name="Rinke C."/>
            <person name="Helfrich E.J."/>
            <person name="Brachmann A.O."/>
            <person name="Gurgui C."/>
            <person name="Wakimoto T."/>
            <person name="Kracht M."/>
            <person name="Crusemann M."/>
            <person name="Hentschel U."/>
            <person name="Abe I."/>
            <person name="Matsunaga S."/>
            <person name="Kalinowski J."/>
            <person name="Takeyama H."/>
            <person name="Piel J."/>
        </authorList>
    </citation>
    <scope>NUCLEOTIDE SEQUENCE [LARGE SCALE GENOMIC DNA]</scope>
    <source>
        <strain evidence="7">TSY2</strain>
    </source>
</reference>
<dbReference type="GO" id="GO:0000160">
    <property type="term" value="P:phosphorelay signal transduction system"/>
    <property type="evidence" value="ECO:0007669"/>
    <property type="project" value="InterPro"/>
</dbReference>
<protein>
    <recommendedName>
        <fullName evidence="8">OmpR/PhoB-type domain-containing protein</fullName>
    </recommendedName>
</protein>
<dbReference type="CDD" id="cd00383">
    <property type="entry name" value="trans_reg_C"/>
    <property type="match status" value="1"/>
</dbReference>
<evidence type="ECO:0000256" key="2">
    <source>
        <dbReference type="PROSITE-ProRule" id="PRU01091"/>
    </source>
</evidence>
<dbReference type="GO" id="GO:0009190">
    <property type="term" value="P:cyclic nucleotide biosynthetic process"/>
    <property type="evidence" value="ECO:0007669"/>
    <property type="project" value="InterPro"/>
</dbReference>
<evidence type="ECO:0008006" key="8">
    <source>
        <dbReference type="Google" id="ProtNLM"/>
    </source>
</evidence>
<dbReference type="InterPro" id="IPR001054">
    <property type="entry name" value="A/G_cyclase"/>
</dbReference>
<dbReference type="PROSITE" id="PS51755">
    <property type="entry name" value="OMPR_PHOB"/>
    <property type="match status" value="1"/>
</dbReference>
<feature type="region of interest" description="Disordered" evidence="3">
    <location>
        <begin position="128"/>
        <end position="161"/>
    </location>
</feature>
<feature type="DNA-binding region" description="OmpR/PhoB-type" evidence="2">
    <location>
        <begin position="1"/>
        <end position="98"/>
    </location>
</feature>
<dbReference type="Pfam" id="PF00486">
    <property type="entry name" value="Trans_reg_C"/>
    <property type="match status" value="1"/>
</dbReference>
<evidence type="ECO:0000313" key="6">
    <source>
        <dbReference type="EMBL" id="ETX09068.1"/>
    </source>
</evidence>
<keyword evidence="7" id="KW-1185">Reference proteome</keyword>
<evidence type="ECO:0000256" key="1">
    <source>
        <dbReference type="ARBA" id="ARBA00023125"/>
    </source>
</evidence>
<keyword evidence="1 2" id="KW-0238">DNA-binding</keyword>
<accession>W4MFT6</accession>
<dbReference type="Gene3D" id="1.10.10.10">
    <property type="entry name" value="Winged helix-like DNA-binding domain superfamily/Winged helix DNA-binding domain"/>
    <property type="match status" value="1"/>
</dbReference>
<dbReference type="SMART" id="SM00862">
    <property type="entry name" value="Trans_reg_C"/>
    <property type="match status" value="1"/>
</dbReference>
<dbReference type="InterPro" id="IPR029787">
    <property type="entry name" value="Nucleotide_cyclase"/>
</dbReference>
<evidence type="ECO:0000259" key="4">
    <source>
        <dbReference type="PROSITE" id="PS50125"/>
    </source>
</evidence>
<proteinExistence type="predicted"/>
<name>W4MFT6_9BACT</name>
<dbReference type="InterPro" id="IPR016032">
    <property type="entry name" value="Sig_transdc_resp-reg_C-effctor"/>
</dbReference>
<feature type="compositionally biased region" description="Basic and acidic residues" evidence="3">
    <location>
        <begin position="145"/>
        <end position="157"/>
    </location>
</feature>
<dbReference type="EMBL" id="AZHX01000063">
    <property type="protein sequence ID" value="ETX09068.1"/>
    <property type="molecule type" value="Genomic_DNA"/>
</dbReference>
<dbReference type="GO" id="GO:0003677">
    <property type="term" value="F:DNA binding"/>
    <property type="evidence" value="ECO:0007669"/>
    <property type="project" value="UniProtKB-UniRule"/>
</dbReference>
<dbReference type="AlphaFoldDB" id="W4MFT6"/>
<dbReference type="GO" id="GO:0006355">
    <property type="term" value="P:regulation of DNA-templated transcription"/>
    <property type="evidence" value="ECO:0007669"/>
    <property type="project" value="InterPro"/>
</dbReference>
<dbReference type="Pfam" id="PF00211">
    <property type="entry name" value="Guanylate_cyc"/>
    <property type="match status" value="1"/>
</dbReference>
<dbReference type="GO" id="GO:0004016">
    <property type="term" value="F:adenylate cyclase activity"/>
    <property type="evidence" value="ECO:0007669"/>
    <property type="project" value="UniProtKB-ARBA"/>
</dbReference>
<organism evidence="6 7">
    <name type="scientific">Candidatus Entotheonella gemina</name>
    <dbReference type="NCBI Taxonomy" id="1429439"/>
    <lineage>
        <taxon>Bacteria</taxon>
        <taxon>Pseudomonadati</taxon>
        <taxon>Nitrospinota/Tectimicrobiota group</taxon>
        <taxon>Candidatus Tectimicrobiota</taxon>
        <taxon>Candidatus Entotheonellia</taxon>
        <taxon>Candidatus Entotheonellales</taxon>
        <taxon>Candidatus Entotheonellaceae</taxon>
        <taxon>Candidatus Entotheonella</taxon>
    </lineage>
</organism>
<dbReference type="PROSITE" id="PS50125">
    <property type="entry name" value="GUANYLATE_CYCLASE_2"/>
    <property type="match status" value="1"/>
</dbReference>
<feature type="compositionally biased region" description="Polar residues" evidence="3">
    <location>
        <begin position="129"/>
        <end position="144"/>
    </location>
</feature>
<feature type="domain" description="OmpR/PhoB-type" evidence="5">
    <location>
        <begin position="1"/>
        <end position="98"/>
    </location>
</feature>
<evidence type="ECO:0000259" key="5">
    <source>
        <dbReference type="PROSITE" id="PS51755"/>
    </source>
</evidence>
<sequence>MLYTFEEWELDVERYELRRAGQPIKLEPQVFSVLAYLVQHRDRVLSKQELLSHLWPGQYIGDSALERCIMAARKAVGDSGGKQRAIKTFHRRGYRFVVPVTEHSPPTVPLAPQEPIPSPARQLHGLDEANQTSSRPSLTSATKSEQVHSEGPPHEAPRPGFSRRKVTVLSCAIADIPEGFKVDTSDSLQSYLQPLFDHIATYVQSHGGMTTLYPDNGLVALFGLSVPYEDHALRAVKAAMALDASLEKTHFGLDVLSMPLKLCMGLHTGDIVGKRFGDDPQRIYMAVGNTLQFAANLQACTLPGVILASEATYRLVQHAVCGKVAGLVALQSGLRHTTAYHLSHLLTPSDTSPSTSLPMLKARD</sequence>
<gene>
    <name evidence="6" type="ORF">ETSY2_01630</name>
</gene>
<dbReference type="SUPFAM" id="SSF46894">
    <property type="entry name" value="C-terminal effector domain of the bipartite response regulators"/>
    <property type="match status" value="1"/>
</dbReference>
<dbReference type="Gene3D" id="3.30.70.1230">
    <property type="entry name" value="Nucleotide cyclase"/>
    <property type="match status" value="1"/>
</dbReference>
<dbReference type="SUPFAM" id="SSF55073">
    <property type="entry name" value="Nucleotide cyclase"/>
    <property type="match status" value="1"/>
</dbReference>
<dbReference type="HOGENOM" id="CLU_760079_0_0_7"/>
<comment type="caution">
    <text evidence="6">The sequence shown here is derived from an EMBL/GenBank/DDBJ whole genome shotgun (WGS) entry which is preliminary data.</text>
</comment>
<evidence type="ECO:0000313" key="7">
    <source>
        <dbReference type="Proteomes" id="UP000019140"/>
    </source>
</evidence>